<sequence length="118" mass="13767">MMTLIWYPKCSTCQKAKKKLEALGADFVTRDIVTQTPTAAELRAWMMRGKLELRQLYNVSGRLYKELNMKERRLQMSEDEQLQLLSEHGMLIKRPLLVWETGALAGYREAAYEEAVRQ</sequence>
<dbReference type="InterPro" id="IPR006504">
    <property type="entry name" value="Tscrpt_reg_Spx/MgsR"/>
</dbReference>
<dbReference type="Gene3D" id="3.40.30.10">
    <property type="entry name" value="Glutaredoxin"/>
    <property type="match status" value="1"/>
</dbReference>
<evidence type="ECO:0000313" key="3">
    <source>
        <dbReference type="Proteomes" id="UP000823896"/>
    </source>
</evidence>
<gene>
    <name evidence="2" type="ORF">H9702_02320</name>
</gene>
<comment type="similarity">
    <text evidence="1">Belongs to the ArsC family.</text>
</comment>
<dbReference type="Proteomes" id="UP000823896">
    <property type="component" value="Unassembled WGS sequence"/>
</dbReference>
<dbReference type="SUPFAM" id="SSF52833">
    <property type="entry name" value="Thioredoxin-like"/>
    <property type="match status" value="1"/>
</dbReference>
<evidence type="ECO:0000256" key="1">
    <source>
        <dbReference type="PROSITE-ProRule" id="PRU01282"/>
    </source>
</evidence>
<name>A0A9D2NR14_9FIRM</name>
<proteinExistence type="inferred from homology"/>
<evidence type="ECO:0000313" key="2">
    <source>
        <dbReference type="EMBL" id="HJC35951.1"/>
    </source>
</evidence>
<dbReference type="PANTHER" id="PTHR30041:SF8">
    <property type="entry name" value="PROTEIN YFFB"/>
    <property type="match status" value="1"/>
</dbReference>
<dbReference type="PROSITE" id="PS51353">
    <property type="entry name" value="ARSC"/>
    <property type="match status" value="1"/>
</dbReference>
<organism evidence="2 3">
    <name type="scientific">Candidatus Merdibacter merdavium</name>
    <dbReference type="NCBI Taxonomy" id="2838692"/>
    <lineage>
        <taxon>Bacteria</taxon>
        <taxon>Bacillati</taxon>
        <taxon>Bacillota</taxon>
        <taxon>Erysipelotrichia</taxon>
        <taxon>Erysipelotrichales</taxon>
        <taxon>Erysipelotrichaceae</taxon>
        <taxon>Merdibacter</taxon>
    </lineage>
</organism>
<dbReference type="AlphaFoldDB" id="A0A9D2NR14"/>
<dbReference type="Pfam" id="PF03960">
    <property type="entry name" value="ArsC"/>
    <property type="match status" value="1"/>
</dbReference>
<dbReference type="PANTHER" id="PTHR30041">
    <property type="entry name" value="ARSENATE REDUCTASE"/>
    <property type="match status" value="1"/>
</dbReference>
<dbReference type="EMBL" id="DWWM01000012">
    <property type="protein sequence ID" value="HJC35951.1"/>
    <property type="molecule type" value="Genomic_DNA"/>
</dbReference>
<dbReference type="NCBIfam" id="TIGR01617">
    <property type="entry name" value="arsC_related"/>
    <property type="match status" value="1"/>
</dbReference>
<protein>
    <submittedName>
        <fullName evidence="2">Spx/MgsR family RNA polymerase-binding regulatory protein</fullName>
    </submittedName>
</protein>
<dbReference type="InterPro" id="IPR036249">
    <property type="entry name" value="Thioredoxin-like_sf"/>
</dbReference>
<reference evidence="2" key="2">
    <citation type="submission" date="2021-04" db="EMBL/GenBank/DDBJ databases">
        <authorList>
            <person name="Gilroy R."/>
        </authorList>
    </citation>
    <scope>NUCLEOTIDE SEQUENCE</scope>
    <source>
        <strain evidence="2">CHK187-11901</strain>
    </source>
</reference>
<dbReference type="InterPro" id="IPR006660">
    <property type="entry name" value="Arsenate_reductase-like"/>
</dbReference>
<accession>A0A9D2NR14</accession>
<reference evidence="2" key="1">
    <citation type="journal article" date="2021" name="PeerJ">
        <title>Extensive microbial diversity within the chicken gut microbiome revealed by metagenomics and culture.</title>
        <authorList>
            <person name="Gilroy R."/>
            <person name="Ravi A."/>
            <person name="Getino M."/>
            <person name="Pursley I."/>
            <person name="Horton D.L."/>
            <person name="Alikhan N.F."/>
            <person name="Baker D."/>
            <person name="Gharbi K."/>
            <person name="Hall N."/>
            <person name="Watson M."/>
            <person name="Adriaenssens E.M."/>
            <person name="Foster-Nyarko E."/>
            <person name="Jarju S."/>
            <person name="Secka A."/>
            <person name="Antonio M."/>
            <person name="Oren A."/>
            <person name="Chaudhuri R.R."/>
            <person name="La Ragione R."/>
            <person name="Hildebrand F."/>
            <person name="Pallen M.J."/>
        </authorList>
    </citation>
    <scope>NUCLEOTIDE SEQUENCE</scope>
    <source>
        <strain evidence="2">CHK187-11901</strain>
    </source>
</reference>
<comment type="caution">
    <text evidence="2">The sequence shown here is derived from an EMBL/GenBank/DDBJ whole genome shotgun (WGS) entry which is preliminary data.</text>
</comment>